<reference evidence="2 3" key="1">
    <citation type="journal article" date="2016" name="Fungal Biol.">
        <title>The genome of Xylona heveae provides a window into fungal endophytism.</title>
        <authorList>
            <person name="Gazis R."/>
            <person name="Kuo A."/>
            <person name="Riley R."/>
            <person name="LaButti K."/>
            <person name="Lipzen A."/>
            <person name="Lin J."/>
            <person name="Amirebrahimi M."/>
            <person name="Hesse C.N."/>
            <person name="Spatafora J.W."/>
            <person name="Henrissat B."/>
            <person name="Hainaut M."/>
            <person name="Grigoriev I.V."/>
            <person name="Hibbett D.S."/>
        </authorList>
    </citation>
    <scope>NUCLEOTIDE SEQUENCE [LARGE SCALE GENOMIC DNA]</scope>
    <source>
        <strain evidence="2 3">TC161</strain>
    </source>
</reference>
<sequence>MKVIGALVSLVTGLSLVAGSRIKVQDVDIFSATADTTLSYNPGGPIQFCTSTLTRLGTFTHGPTSTTYKHTSTSASSLDCNGCSYLSVTTKDLGVGPPVKYTTTVTKPVTTTTEFVCATSTS</sequence>
<feature type="signal peptide" evidence="1">
    <location>
        <begin position="1"/>
        <end position="19"/>
    </location>
</feature>
<dbReference type="RefSeq" id="XP_018189778.1">
    <property type="nucleotide sequence ID" value="XM_018334167.1"/>
</dbReference>
<evidence type="ECO:0000313" key="3">
    <source>
        <dbReference type="Proteomes" id="UP000076632"/>
    </source>
</evidence>
<protein>
    <recommendedName>
        <fullName evidence="4">AA1-like domain-containing protein</fullName>
    </recommendedName>
</protein>
<evidence type="ECO:0000256" key="1">
    <source>
        <dbReference type="SAM" id="SignalP"/>
    </source>
</evidence>
<dbReference type="EMBL" id="KV407456">
    <property type="protein sequence ID" value="KZF24223.1"/>
    <property type="molecule type" value="Genomic_DNA"/>
</dbReference>
<dbReference type="OrthoDB" id="3546586at2759"/>
<organism evidence="2 3">
    <name type="scientific">Xylona heveae (strain CBS 132557 / TC161)</name>
    <dbReference type="NCBI Taxonomy" id="1328760"/>
    <lineage>
        <taxon>Eukaryota</taxon>
        <taxon>Fungi</taxon>
        <taxon>Dikarya</taxon>
        <taxon>Ascomycota</taxon>
        <taxon>Pezizomycotina</taxon>
        <taxon>Xylonomycetes</taxon>
        <taxon>Xylonales</taxon>
        <taxon>Xylonaceae</taxon>
        <taxon>Xylona</taxon>
    </lineage>
</organism>
<proteinExistence type="predicted"/>
<dbReference type="InParanoid" id="A0A165I1H2"/>
<gene>
    <name evidence="2" type="ORF">L228DRAFT_259471</name>
</gene>
<dbReference type="Proteomes" id="UP000076632">
    <property type="component" value="Unassembled WGS sequence"/>
</dbReference>
<name>A0A165I1H2_XYLHT</name>
<accession>A0A165I1H2</accession>
<keyword evidence="1" id="KW-0732">Signal</keyword>
<keyword evidence="3" id="KW-1185">Reference proteome</keyword>
<evidence type="ECO:0000313" key="2">
    <source>
        <dbReference type="EMBL" id="KZF24223.1"/>
    </source>
</evidence>
<feature type="chain" id="PRO_5007859005" description="AA1-like domain-containing protein" evidence="1">
    <location>
        <begin position="20"/>
        <end position="122"/>
    </location>
</feature>
<dbReference type="GeneID" id="28899304"/>
<dbReference type="AlphaFoldDB" id="A0A165I1H2"/>
<evidence type="ECO:0008006" key="4">
    <source>
        <dbReference type="Google" id="ProtNLM"/>
    </source>
</evidence>